<dbReference type="Pfam" id="PF05641">
    <property type="entry name" value="Agenet"/>
    <property type="match status" value="1"/>
</dbReference>
<keyword evidence="2" id="KW-0539">Nucleus</keyword>
<feature type="domain" description="ENT" evidence="3">
    <location>
        <begin position="309"/>
        <end position="373"/>
    </location>
</feature>
<name>A0A2N9F024_FAGSY</name>
<sequence length="373" mass="41403">MRIIKGSKVEVLRKKEVPPGEWHCAKIISGNGHTYSVMYEEGSTSEALVERVPRKSIRPCLTPMETMEPWAVGDVAEVFDLGAWRIAMISNVFGGDYYLVRLLGCYEEFRVHKSHIRVRQAWQDDEWVVIGKGSGSCEIVKSNKPSSLNCHRMTSEFPQLDTRRKMQAGNNCLAAQDNTCFQESHIVSSRTLKRASPYCSSHIGAYSRKFRAIEKEGERQRVISKSPSPLLEKVDAVAYPRANLEPIDCDSDASSVGSCSVVSNSPNRLSGHILASPPQDADTLNSDADSFYDCGDEEGRCPLSPKDDVAASTHRLGLHTYRSTLEAIYASGPLSWEQEALLTNLRISLNISNDEHLMEIRNLKSAGNGLHLS</sequence>
<dbReference type="Gene3D" id="1.10.1240.40">
    <property type="entry name" value="ENT domain"/>
    <property type="match status" value="1"/>
</dbReference>
<dbReference type="EMBL" id="OIVN01000439">
    <property type="protein sequence ID" value="SPC80241.1"/>
    <property type="molecule type" value="Genomic_DNA"/>
</dbReference>
<evidence type="ECO:0000256" key="2">
    <source>
        <dbReference type="ARBA" id="ARBA00023242"/>
    </source>
</evidence>
<evidence type="ECO:0000256" key="1">
    <source>
        <dbReference type="ARBA" id="ARBA00004123"/>
    </source>
</evidence>
<dbReference type="SUPFAM" id="SSF158639">
    <property type="entry name" value="ENT-like"/>
    <property type="match status" value="1"/>
</dbReference>
<dbReference type="GO" id="GO:0005634">
    <property type="term" value="C:nucleus"/>
    <property type="evidence" value="ECO:0007669"/>
    <property type="project" value="UniProtKB-SubCell"/>
</dbReference>
<dbReference type="PANTHER" id="PTHR31917:SF146">
    <property type="entry name" value="PLANT TUDOR-LIKE RNA-BINDING PROTEIN-RELATED"/>
    <property type="match status" value="1"/>
</dbReference>
<dbReference type="InterPro" id="IPR005491">
    <property type="entry name" value="ENT_dom"/>
</dbReference>
<dbReference type="PROSITE" id="PS51138">
    <property type="entry name" value="ENT"/>
    <property type="match status" value="1"/>
</dbReference>
<dbReference type="SMART" id="SM01191">
    <property type="entry name" value="ENT"/>
    <property type="match status" value="1"/>
</dbReference>
<dbReference type="AlphaFoldDB" id="A0A2N9F024"/>
<organism evidence="4">
    <name type="scientific">Fagus sylvatica</name>
    <name type="common">Beechnut</name>
    <dbReference type="NCBI Taxonomy" id="28930"/>
    <lineage>
        <taxon>Eukaryota</taxon>
        <taxon>Viridiplantae</taxon>
        <taxon>Streptophyta</taxon>
        <taxon>Embryophyta</taxon>
        <taxon>Tracheophyta</taxon>
        <taxon>Spermatophyta</taxon>
        <taxon>Magnoliopsida</taxon>
        <taxon>eudicotyledons</taxon>
        <taxon>Gunneridae</taxon>
        <taxon>Pentapetalae</taxon>
        <taxon>rosids</taxon>
        <taxon>fabids</taxon>
        <taxon>Fagales</taxon>
        <taxon>Fagaceae</taxon>
        <taxon>Fagus</taxon>
    </lineage>
</organism>
<dbReference type="InterPro" id="IPR036142">
    <property type="entry name" value="ENT_dom-like_sf"/>
</dbReference>
<evidence type="ECO:0000313" key="4">
    <source>
        <dbReference type="EMBL" id="SPC80241.1"/>
    </source>
</evidence>
<reference evidence="4" key="1">
    <citation type="submission" date="2018-02" db="EMBL/GenBank/DDBJ databases">
        <authorList>
            <person name="Cohen D.B."/>
            <person name="Kent A.D."/>
        </authorList>
    </citation>
    <scope>NUCLEOTIDE SEQUENCE</scope>
</reference>
<accession>A0A2N9F024</accession>
<dbReference type="PANTHER" id="PTHR31917">
    <property type="entry name" value="AGENET DOMAIN-CONTAINING PROTEIN-RELATED"/>
    <property type="match status" value="1"/>
</dbReference>
<evidence type="ECO:0000259" key="3">
    <source>
        <dbReference type="PROSITE" id="PS51138"/>
    </source>
</evidence>
<dbReference type="InterPro" id="IPR014002">
    <property type="entry name" value="Agenet_dom_plant"/>
</dbReference>
<comment type="subcellular location">
    <subcellularLocation>
        <location evidence="1">Nucleus</location>
    </subcellularLocation>
</comment>
<gene>
    <name evidence="4" type="ORF">FSB_LOCUS8123</name>
</gene>
<dbReference type="InterPro" id="IPR008395">
    <property type="entry name" value="Agenet-like_dom"/>
</dbReference>
<dbReference type="SMART" id="SM00743">
    <property type="entry name" value="Agenet"/>
    <property type="match status" value="2"/>
</dbReference>
<dbReference type="Pfam" id="PF03735">
    <property type="entry name" value="ENT"/>
    <property type="match status" value="1"/>
</dbReference>
<proteinExistence type="predicted"/>
<protein>
    <recommendedName>
        <fullName evidence="3">ENT domain-containing protein</fullName>
    </recommendedName>
</protein>